<name>A0A0K0D9N9_ANGCA</name>
<protein>
    <submittedName>
        <fullName evidence="3">Uncharacterized protein</fullName>
    </submittedName>
</protein>
<organism evidence="2 3">
    <name type="scientific">Angiostrongylus cantonensis</name>
    <name type="common">Rat lungworm</name>
    <dbReference type="NCBI Taxonomy" id="6313"/>
    <lineage>
        <taxon>Eukaryota</taxon>
        <taxon>Metazoa</taxon>
        <taxon>Ecdysozoa</taxon>
        <taxon>Nematoda</taxon>
        <taxon>Chromadorea</taxon>
        <taxon>Rhabditida</taxon>
        <taxon>Rhabditina</taxon>
        <taxon>Rhabditomorpha</taxon>
        <taxon>Strongyloidea</taxon>
        <taxon>Metastrongylidae</taxon>
        <taxon>Angiostrongylus</taxon>
    </lineage>
</organism>
<reference evidence="2" key="1">
    <citation type="submission" date="2012-09" db="EMBL/GenBank/DDBJ databases">
        <authorList>
            <person name="Martin A.A."/>
        </authorList>
    </citation>
    <scope>NUCLEOTIDE SEQUENCE</scope>
</reference>
<evidence type="ECO:0000313" key="2">
    <source>
        <dbReference type="Proteomes" id="UP000035642"/>
    </source>
</evidence>
<evidence type="ECO:0000256" key="1">
    <source>
        <dbReference type="SAM" id="MobiDB-lite"/>
    </source>
</evidence>
<reference evidence="3" key="2">
    <citation type="submission" date="2017-02" db="UniProtKB">
        <authorList>
            <consortium name="WormBaseParasite"/>
        </authorList>
    </citation>
    <scope>IDENTIFICATION</scope>
</reference>
<dbReference type="WBParaSite" id="ACAC_0000685901-mRNA-1">
    <property type="protein sequence ID" value="ACAC_0000685901-mRNA-1"/>
    <property type="gene ID" value="ACAC_0000685901"/>
</dbReference>
<feature type="region of interest" description="Disordered" evidence="1">
    <location>
        <begin position="1"/>
        <end position="23"/>
    </location>
</feature>
<dbReference type="Proteomes" id="UP000035642">
    <property type="component" value="Unassembled WGS sequence"/>
</dbReference>
<dbReference type="AlphaFoldDB" id="A0A0K0D9N9"/>
<sequence length="184" mass="20339">MLGVVRRSRYPEMDGTQEKKARTAVDPTSQPVVAVVDMRCCRVQYCLCLLPFFSLVGNDDNLVAVNYSSGMPRFSFLPVCCCVKKARTSGNQEQKMNHVPIANGSKCLSIPKLMVNGRVAMGGQRRVSTAPEPVVIEMSDDFITARTSCDHCRSLIEFEVSLFRCGTTGPPSVSETGYFLSRRQ</sequence>
<keyword evidence="2" id="KW-1185">Reference proteome</keyword>
<evidence type="ECO:0000313" key="3">
    <source>
        <dbReference type="WBParaSite" id="ACAC_0000685901-mRNA-1"/>
    </source>
</evidence>
<accession>A0A0K0D9N9</accession>
<proteinExistence type="predicted"/>
<feature type="compositionally biased region" description="Basic and acidic residues" evidence="1">
    <location>
        <begin position="9"/>
        <end position="23"/>
    </location>
</feature>